<comment type="subcellular location">
    <subcellularLocation>
        <location evidence="1">Membrane</location>
        <topology evidence="1">Multi-pass membrane protein</topology>
    </subcellularLocation>
</comment>
<dbReference type="InterPro" id="IPR003439">
    <property type="entry name" value="ABC_transporter-like_ATP-bd"/>
</dbReference>
<dbReference type="InterPro" id="IPR013525">
    <property type="entry name" value="ABC2_TM"/>
</dbReference>
<keyword evidence="3" id="KW-0597">Phosphoprotein</keyword>
<feature type="region of interest" description="Disordered" evidence="9">
    <location>
        <begin position="496"/>
        <end position="554"/>
    </location>
</feature>
<dbReference type="PROSITE" id="PS50006">
    <property type="entry name" value="FHA_DOMAIN"/>
    <property type="match status" value="2"/>
</dbReference>
<keyword evidence="7 10" id="KW-1133">Transmembrane helix</keyword>
<feature type="domain" description="FHA" evidence="11">
    <location>
        <begin position="33"/>
        <end position="82"/>
    </location>
</feature>
<dbReference type="InterPro" id="IPR000253">
    <property type="entry name" value="FHA_dom"/>
</dbReference>
<evidence type="ECO:0000313" key="14">
    <source>
        <dbReference type="Proteomes" id="UP001059617"/>
    </source>
</evidence>
<feature type="domain" description="ABC transporter" evidence="12">
    <location>
        <begin position="216"/>
        <end position="449"/>
    </location>
</feature>
<dbReference type="Proteomes" id="UP001059617">
    <property type="component" value="Chromosome"/>
</dbReference>
<feature type="transmembrane region" description="Helical" evidence="10">
    <location>
        <begin position="752"/>
        <end position="770"/>
    </location>
</feature>
<dbReference type="Gene3D" id="3.40.50.300">
    <property type="entry name" value="P-loop containing nucleotide triphosphate hydrolases"/>
    <property type="match status" value="1"/>
</dbReference>
<evidence type="ECO:0000256" key="1">
    <source>
        <dbReference type="ARBA" id="ARBA00004141"/>
    </source>
</evidence>
<keyword evidence="8 10" id="KW-0472">Membrane</keyword>
<dbReference type="PANTHER" id="PTHR48041:SF139">
    <property type="entry name" value="PROTEIN SCARLET"/>
    <property type="match status" value="1"/>
</dbReference>
<feature type="transmembrane region" description="Helical" evidence="10">
    <location>
        <begin position="680"/>
        <end position="703"/>
    </location>
</feature>
<dbReference type="SMART" id="SM00240">
    <property type="entry name" value="FHA"/>
    <property type="match status" value="2"/>
</dbReference>
<dbReference type="CDD" id="cd00060">
    <property type="entry name" value="FHA"/>
    <property type="match status" value="1"/>
</dbReference>
<dbReference type="InterPro" id="IPR027417">
    <property type="entry name" value="P-loop_NTPase"/>
</dbReference>
<dbReference type="PROSITE" id="PS00211">
    <property type="entry name" value="ABC_TRANSPORTER_1"/>
    <property type="match status" value="1"/>
</dbReference>
<keyword evidence="4 10" id="KW-0812">Transmembrane</keyword>
<dbReference type="SUPFAM" id="SSF49879">
    <property type="entry name" value="SMAD/FHA domain"/>
    <property type="match status" value="2"/>
</dbReference>
<dbReference type="SMART" id="SM00382">
    <property type="entry name" value="AAA"/>
    <property type="match status" value="1"/>
</dbReference>
<dbReference type="GO" id="GO:0005524">
    <property type="term" value="F:ATP binding"/>
    <property type="evidence" value="ECO:0007669"/>
    <property type="project" value="UniProtKB-KW"/>
</dbReference>
<name>A0ABY5VUR7_9ACTN</name>
<feature type="domain" description="FHA" evidence="11">
    <location>
        <begin position="131"/>
        <end position="180"/>
    </location>
</feature>
<evidence type="ECO:0000256" key="6">
    <source>
        <dbReference type="ARBA" id="ARBA00022840"/>
    </source>
</evidence>
<protein>
    <submittedName>
        <fullName evidence="13">ATP-binding cassette domain-containing protein</fullName>
    </submittedName>
</protein>
<feature type="compositionally biased region" description="Low complexity" evidence="9">
    <location>
        <begin position="498"/>
        <end position="536"/>
    </location>
</feature>
<organism evidence="13 14">
    <name type="scientific">Dactylosporangium fulvum</name>
    <dbReference type="NCBI Taxonomy" id="53359"/>
    <lineage>
        <taxon>Bacteria</taxon>
        <taxon>Bacillati</taxon>
        <taxon>Actinomycetota</taxon>
        <taxon>Actinomycetes</taxon>
        <taxon>Micromonosporales</taxon>
        <taxon>Micromonosporaceae</taxon>
        <taxon>Dactylosporangium</taxon>
    </lineage>
</organism>
<feature type="transmembrane region" description="Helical" evidence="10">
    <location>
        <begin position="723"/>
        <end position="745"/>
    </location>
</feature>
<dbReference type="PANTHER" id="PTHR48041">
    <property type="entry name" value="ABC TRANSPORTER G FAMILY MEMBER 28"/>
    <property type="match status" value="1"/>
</dbReference>
<evidence type="ECO:0000256" key="7">
    <source>
        <dbReference type="ARBA" id="ARBA00022989"/>
    </source>
</evidence>
<evidence type="ECO:0000259" key="11">
    <source>
        <dbReference type="PROSITE" id="PS50006"/>
    </source>
</evidence>
<dbReference type="Pfam" id="PF01061">
    <property type="entry name" value="ABC2_membrane"/>
    <property type="match status" value="1"/>
</dbReference>
<feature type="transmembrane region" description="Helical" evidence="10">
    <location>
        <begin position="817"/>
        <end position="840"/>
    </location>
</feature>
<feature type="transmembrane region" description="Helical" evidence="10">
    <location>
        <begin position="639"/>
        <end position="660"/>
    </location>
</feature>
<gene>
    <name evidence="13" type="ORF">Dfulv_37950</name>
</gene>
<keyword evidence="14" id="KW-1185">Reference proteome</keyword>
<dbReference type="InterPro" id="IPR008984">
    <property type="entry name" value="SMAD_FHA_dom_sf"/>
</dbReference>
<evidence type="ECO:0000256" key="9">
    <source>
        <dbReference type="SAM" id="MobiDB-lite"/>
    </source>
</evidence>
<proteinExistence type="predicted"/>
<dbReference type="InterPro" id="IPR017871">
    <property type="entry name" value="ABC_transporter-like_CS"/>
</dbReference>
<dbReference type="Gene3D" id="2.60.200.20">
    <property type="match status" value="2"/>
</dbReference>
<evidence type="ECO:0000256" key="2">
    <source>
        <dbReference type="ARBA" id="ARBA00022448"/>
    </source>
</evidence>
<keyword evidence="6 13" id="KW-0067">ATP-binding</keyword>
<evidence type="ECO:0000256" key="4">
    <source>
        <dbReference type="ARBA" id="ARBA00022692"/>
    </source>
</evidence>
<evidence type="ECO:0000256" key="10">
    <source>
        <dbReference type="SAM" id="Phobius"/>
    </source>
</evidence>
<dbReference type="RefSeq" id="WP_259858637.1">
    <property type="nucleotide sequence ID" value="NZ_CP073720.1"/>
</dbReference>
<reference evidence="13" key="1">
    <citation type="submission" date="2021-04" db="EMBL/GenBank/DDBJ databases">
        <authorList>
            <person name="Hartkoorn R.C."/>
            <person name="Beaudoing E."/>
            <person name="Hot D."/>
        </authorList>
    </citation>
    <scope>NUCLEOTIDE SEQUENCE</scope>
    <source>
        <strain evidence="13">NRRL B-16292</strain>
    </source>
</reference>
<evidence type="ECO:0000313" key="13">
    <source>
        <dbReference type="EMBL" id="UWP80874.1"/>
    </source>
</evidence>
<reference evidence="13" key="2">
    <citation type="submission" date="2022-09" db="EMBL/GenBank/DDBJ databases">
        <title>Biosynthetic gene clusters of Dactylosporangioum fulvum.</title>
        <authorList>
            <person name="Caradec T."/>
        </authorList>
    </citation>
    <scope>NUCLEOTIDE SEQUENCE</scope>
    <source>
        <strain evidence="13">NRRL B-16292</strain>
    </source>
</reference>
<keyword evidence="5" id="KW-0547">Nucleotide-binding</keyword>
<dbReference type="EMBL" id="CP073720">
    <property type="protein sequence ID" value="UWP80874.1"/>
    <property type="molecule type" value="Genomic_DNA"/>
</dbReference>
<evidence type="ECO:0000256" key="5">
    <source>
        <dbReference type="ARBA" id="ARBA00022741"/>
    </source>
</evidence>
<evidence type="ECO:0000259" key="12">
    <source>
        <dbReference type="PROSITE" id="PS50893"/>
    </source>
</evidence>
<accession>A0ABY5VUR7</accession>
<dbReference type="InterPro" id="IPR003593">
    <property type="entry name" value="AAA+_ATPase"/>
</dbReference>
<dbReference type="InterPro" id="IPR050352">
    <property type="entry name" value="ABCG_transporters"/>
</dbReference>
<dbReference type="PROSITE" id="PS50893">
    <property type="entry name" value="ABC_TRANSPORTER_2"/>
    <property type="match status" value="1"/>
</dbReference>
<dbReference type="Pfam" id="PF00498">
    <property type="entry name" value="FHA"/>
    <property type="match status" value="2"/>
</dbReference>
<sequence>MASIDQQTATRELTVLEVSSGAAKALVRPDDTVTIGRDAANDLVVEGNLISRRHAEVIWNNDGWFLRDLESRNGTFVNGEKAAYAAATDGGKVNLGAADGPAVTFRVTTITESAPVPPAREVTQYEAGARVRLGRGPDNDIVLTDLRTSRNHAELRRTPTGYEVVDLGSRNGTFHNGRQITRQAMRPGDMISIGRHEFIFDGARLHEFEDAGPSSLIADDLTVRIKDATLLDDVSFALSEGSLLGIIGPSGCGKSTLVKAVAGLRPATQGTVRYDGRDLYADYAELRYRIGMVPQDDVLHRQLTVRRALRFAAALRFADDVPRKERRTRVADVLKTLNLTERAKQRIDNLSGGQRKRVSVALELLTEPSLLFLDEPTSGLDPALDKEVMEELRELADKGRTVAVVTHNVMHLDLCHRVLVLTVGGRMGYFGPPAELLGFFGAEDYAEVFREVTNNAEHWVRTYRSSELHTRYVIEPMAEAPPPKPEVIERVTVPLPRSPESSEGAAPDAAAGAAGVADSPTAEQAMPARPASSAPSESPPAPAQSPLPGAAGRSGAAVGRARVKLGGASLRSRALHPAAPLRQFLTLCLRMFWVIGADRGLTLFMVGLPLALALLTRTVPGDNGLAPGPTRFSLEAQRLLVVLAVGAAFLGTAAAIREIVNESTIYRRERAVGLSAGAYLASKVFVFSIIIIVQTALFTWLALLGKKPPKDPLIFPSHWLVEIMIPVALVALASMAFGLLVSALAKTTEQTTPVLVVVVMAQLVLSGGLFELDGQSVLEQISWLFPTRWGLAAGASTVDLQSMIPFKDSLWEHTTGAWWRSALLLVVQFAALIGVARLALRRLEPGRQ</sequence>
<evidence type="ECO:0000256" key="3">
    <source>
        <dbReference type="ARBA" id="ARBA00022553"/>
    </source>
</evidence>
<dbReference type="Pfam" id="PF00005">
    <property type="entry name" value="ABC_tran"/>
    <property type="match status" value="1"/>
</dbReference>
<dbReference type="SUPFAM" id="SSF52540">
    <property type="entry name" value="P-loop containing nucleoside triphosphate hydrolases"/>
    <property type="match status" value="1"/>
</dbReference>
<keyword evidence="2" id="KW-0813">Transport</keyword>
<evidence type="ECO:0000256" key="8">
    <source>
        <dbReference type="ARBA" id="ARBA00023136"/>
    </source>
</evidence>
<dbReference type="PRINTS" id="PR00364">
    <property type="entry name" value="DISEASERSIST"/>
</dbReference>